<keyword evidence="1" id="KW-0732">Signal</keyword>
<keyword evidence="3" id="KW-1185">Reference proteome</keyword>
<reference evidence="2 3" key="1">
    <citation type="submission" date="2019-08" db="EMBL/GenBank/DDBJ databases">
        <title>Prosopis cineraria nodule microbiome.</title>
        <authorList>
            <person name="Ali R."/>
            <person name="Chaluvadi S.R."/>
            <person name="Wang X."/>
        </authorList>
    </citation>
    <scope>NUCLEOTIDE SEQUENCE [LARGE SCALE GENOMIC DNA]</scope>
    <source>
        <strain evidence="2 3">BG7</strain>
    </source>
</reference>
<feature type="chain" id="PRO_5024932147" evidence="1">
    <location>
        <begin position="20"/>
        <end position="154"/>
    </location>
</feature>
<proteinExistence type="predicted"/>
<protein>
    <submittedName>
        <fullName evidence="2">Uncharacterized protein</fullName>
    </submittedName>
</protein>
<dbReference type="EMBL" id="CP043498">
    <property type="protein sequence ID" value="QFY59235.1"/>
    <property type="molecule type" value="Genomic_DNA"/>
</dbReference>
<dbReference type="RefSeq" id="WP_153269614.1">
    <property type="nucleotide sequence ID" value="NZ_CP043498.1"/>
</dbReference>
<organism evidence="2 3">
    <name type="scientific">Rhizobium grahamii</name>
    <dbReference type="NCBI Taxonomy" id="1120045"/>
    <lineage>
        <taxon>Bacteria</taxon>
        <taxon>Pseudomonadati</taxon>
        <taxon>Pseudomonadota</taxon>
        <taxon>Alphaproteobacteria</taxon>
        <taxon>Hyphomicrobiales</taxon>
        <taxon>Rhizobiaceae</taxon>
        <taxon>Rhizobium/Agrobacterium group</taxon>
        <taxon>Rhizobium</taxon>
    </lineage>
</organism>
<sequence>MRQVILGAVAVFAAGSAFASSIEVVGKDTRINGGSISQESCQSCPPLVSAERKKDYTVPTLANGSLQSSEIRDVDGQKKLYRTEGWMGGSPVVFVTKAPTESMTAATQPADNIDRASTTAAVVGGDAKPVTAGVAGAPMEQTAPLDVSKFELRP</sequence>
<dbReference type="Proteomes" id="UP000326881">
    <property type="component" value="Chromosome"/>
</dbReference>
<dbReference type="InterPro" id="IPR049748">
    <property type="entry name" value="HPE1-like_N_CxxC"/>
</dbReference>
<evidence type="ECO:0000313" key="2">
    <source>
        <dbReference type="EMBL" id="QFY59235.1"/>
    </source>
</evidence>
<name>A0A5Q0C1U4_9HYPH</name>
<evidence type="ECO:0000313" key="3">
    <source>
        <dbReference type="Proteomes" id="UP000326881"/>
    </source>
</evidence>
<dbReference type="NCBIfam" id="NF041110">
    <property type="entry name" value="HPE1_fam_CxxC"/>
    <property type="match status" value="1"/>
</dbReference>
<feature type="signal peptide" evidence="1">
    <location>
        <begin position="1"/>
        <end position="19"/>
    </location>
</feature>
<dbReference type="AlphaFoldDB" id="A0A5Q0C1U4"/>
<gene>
    <name evidence="2" type="ORF">FZ934_01520</name>
</gene>
<dbReference type="OrthoDB" id="8283437at2"/>
<accession>A0A5Q0C1U4</accession>
<dbReference type="KEGG" id="rgr:FZ934_01520"/>
<evidence type="ECO:0000256" key="1">
    <source>
        <dbReference type="SAM" id="SignalP"/>
    </source>
</evidence>